<protein>
    <submittedName>
        <fullName evidence="1">Uncharacterized protein</fullName>
    </submittedName>
</protein>
<organism evidence="1 2">
    <name type="scientific">Kalanchoe fedtschenkoi</name>
    <name type="common">Lavender scallops</name>
    <name type="synonym">South American air plant</name>
    <dbReference type="NCBI Taxonomy" id="63787"/>
    <lineage>
        <taxon>Eukaryota</taxon>
        <taxon>Viridiplantae</taxon>
        <taxon>Streptophyta</taxon>
        <taxon>Embryophyta</taxon>
        <taxon>Tracheophyta</taxon>
        <taxon>Spermatophyta</taxon>
        <taxon>Magnoliopsida</taxon>
        <taxon>eudicotyledons</taxon>
        <taxon>Gunneridae</taxon>
        <taxon>Pentapetalae</taxon>
        <taxon>Saxifragales</taxon>
        <taxon>Crassulaceae</taxon>
        <taxon>Kalanchoe</taxon>
    </lineage>
</organism>
<accession>A0A7N0UTQ7</accession>
<dbReference type="AlphaFoldDB" id="A0A7N0UTQ7"/>
<name>A0A7N0UTQ7_KALFE</name>
<evidence type="ECO:0000313" key="2">
    <source>
        <dbReference type="Proteomes" id="UP000594263"/>
    </source>
</evidence>
<keyword evidence="2" id="KW-1185">Reference proteome</keyword>
<dbReference type="EnsemblPlants" id="Kaladp0082s0159.1.v1.1">
    <property type="protein sequence ID" value="Kaladp0082s0159.1.v1.1.CDS.1"/>
    <property type="gene ID" value="Kaladp0082s0159.v1.1"/>
</dbReference>
<proteinExistence type="predicted"/>
<reference evidence="1" key="1">
    <citation type="submission" date="2021-01" db="UniProtKB">
        <authorList>
            <consortium name="EnsemblPlants"/>
        </authorList>
    </citation>
    <scope>IDENTIFICATION</scope>
</reference>
<dbReference type="Proteomes" id="UP000594263">
    <property type="component" value="Unplaced"/>
</dbReference>
<sequence length="80" mass="9490">MKGHHTPHKERTCIRKVNRKEWERTEDGKHAEIITYTKRRLLHVRLGDGKLQVLVTMTKFNQPNSLWSSIKNMHCQIISV</sequence>
<evidence type="ECO:0000313" key="1">
    <source>
        <dbReference type="EnsemblPlants" id="Kaladp0082s0159.1.v1.1.CDS.1"/>
    </source>
</evidence>
<dbReference type="Gramene" id="Kaladp0082s0159.1.v1.1">
    <property type="protein sequence ID" value="Kaladp0082s0159.1.v1.1.CDS.1"/>
    <property type="gene ID" value="Kaladp0082s0159.v1.1"/>
</dbReference>